<feature type="transmembrane region" description="Helical" evidence="1">
    <location>
        <begin position="87"/>
        <end position="110"/>
    </location>
</feature>
<evidence type="ECO:0000313" key="3">
    <source>
        <dbReference type="Proteomes" id="UP000503336"/>
    </source>
</evidence>
<evidence type="ECO:0000256" key="1">
    <source>
        <dbReference type="SAM" id="Phobius"/>
    </source>
</evidence>
<feature type="transmembrane region" description="Helical" evidence="1">
    <location>
        <begin position="315"/>
        <end position="333"/>
    </location>
</feature>
<keyword evidence="1" id="KW-1133">Transmembrane helix</keyword>
<keyword evidence="3" id="KW-1185">Reference proteome</keyword>
<feature type="transmembrane region" description="Helical" evidence="1">
    <location>
        <begin position="169"/>
        <end position="195"/>
    </location>
</feature>
<feature type="transmembrane region" description="Helical" evidence="1">
    <location>
        <begin position="280"/>
        <end position="303"/>
    </location>
</feature>
<feature type="transmembrane region" description="Helical" evidence="1">
    <location>
        <begin position="201"/>
        <end position="219"/>
    </location>
</feature>
<organism evidence="2 3">
    <name type="scientific">Pikeienuella piscinae</name>
    <dbReference type="NCBI Taxonomy" id="2748098"/>
    <lineage>
        <taxon>Bacteria</taxon>
        <taxon>Pseudomonadati</taxon>
        <taxon>Pseudomonadota</taxon>
        <taxon>Alphaproteobacteria</taxon>
        <taxon>Rhodobacterales</taxon>
        <taxon>Paracoccaceae</taxon>
        <taxon>Pikeienuella</taxon>
    </lineage>
</organism>
<dbReference type="KEGG" id="hdh:G5B40_00650"/>
<reference evidence="2 3" key="1">
    <citation type="submission" date="2020-02" db="EMBL/GenBank/DDBJ databases">
        <title>complete genome sequence of Rhodobacteraceae bacterium.</title>
        <authorList>
            <person name="Park J."/>
            <person name="Kim Y.-S."/>
            <person name="Kim K.-H."/>
        </authorList>
    </citation>
    <scope>NUCLEOTIDE SEQUENCE [LARGE SCALE GENOMIC DNA]</scope>
    <source>
        <strain evidence="2 3">RR4-56</strain>
    </source>
</reference>
<dbReference type="EMBL" id="CP049056">
    <property type="protein sequence ID" value="QIE54080.1"/>
    <property type="molecule type" value="Genomic_DNA"/>
</dbReference>
<dbReference type="Proteomes" id="UP000503336">
    <property type="component" value="Chromosome"/>
</dbReference>
<sequence>MSNGIRDAGLFVLLGLLCYAALYPAFFTGKTLSHDDVALFETARHFGPGYWIGTGYSEFFEGSDYNFLRPVSQALMWFDHLVFGASYGLYLLPVYLVLGLAAGAAVTLGAELGLGPVARYAVGVVILLGPAWIPPGLLYVTFQQDALAGALSLLAALACLRRRWLIASLLLLVAVFTKEIALFAPLAAALWAVIFARSLRGAALVIAPLVIWAALRVAVFGSLTGGAYAVAGDGLTGLATSLARGLAIFPTGIARAADIKAFATDLLQTGPGAILTHPGAAFAVTLNLLLDALIAWMALWTLTRLVRGRVSDADGLIVVWTLGATGLAMLVAAEMRFAAALHPFLLLLLARLACAPTAFSGVVRPIAAIALTAFVGSLAVADFRNIKRAANEPEPRIFAALQAAVESAPPNANDRLLVIHAPVTGPAPRWLMSHWGRPGEMTYLARIFGCVEGEDAPAPDVAPSAAGRVRVTLTLPDCARFLVFWADDRADLAANGARRALPGGGEIVYEFPDASVSTGPAAGNTPDVEFGPTIVAEFDPKDFTRILILDWATGAYAPFDPAAP</sequence>
<protein>
    <recommendedName>
        <fullName evidence="4">DUF2029 domain-containing protein</fullName>
    </recommendedName>
</protein>
<name>A0A7L5BSF2_9RHOB</name>
<keyword evidence="1" id="KW-0472">Membrane</keyword>
<gene>
    <name evidence="2" type="ORF">G5B40_00650</name>
</gene>
<feature type="transmembrane region" description="Helical" evidence="1">
    <location>
        <begin position="365"/>
        <end position="383"/>
    </location>
</feature>
<accession>A0A7L5BSF2</accession>
<keyword evidence="1" id="KW-0812">Transmembrane</keyword>
<proteinExistence type="predicted"/>
<feature type="transmembrane region" description="Helical" evidence="1">
    <location>
        <begin position="117"/>
        <end position="133"/>
    </location>
</feature>
<dbReference type="RefSeq" id="WP_165093752.1">
    <property type="nucleotide sequence ID" value="NZ_CP049056.1"/>
</dbReference>
<evidence type="ECO:0008006" key="4">
    <source>
        <dbReference type="Google" id="ProtNLM"/>
    </source>
</evidence>
<evidence type="ECO:0000313" key="2">
    <source>
        <dbReference type="EMBL" id="QIE54080.1"/>
    </source>
</evidence>
<dbReference type="AlphaFoldDB" id="A0A7L5BSF2"/>